<feature type="transmembrane region" description="Helical" evidence="1">
    <location>
        <begin position="84"/>
        <end position="105"/>
    </location>
</feature>
<keyword evidence="1" id="KW-1133">Transmembrane helix</keyword>
<evidence type="ECO:0000313" key="3">
    <source>
        <dbReference type="Proteomes" id="UP000280668"/>
    </source>
</evidence>
<keyword evidence="3" id="KW-1185">Reference proteome</keyword>
<organism evidence="2 3">
    <name type="scientific">Bogoriella caseilytica</name>
    <dbReference type="NCBI Taxonomy" id="56055"/>
    <lineage>
        <taxon>Bacteria</taxon>
        <taxon>Bacillati</taxon>
        <taxon>Actinomycetota</taxon>
        <taxon>Actinomycetes</taxon>
        <taxon>Micrococcales</taxon>
        <taxon>Bogoriellaceae</taxon>
        <taxon>Bogoriella</taxon>
    </lineage>
</organism>
<keyword evidence="1" id="KW-0472">Membrane</keyword>
<dbReference type="RefSeq" id="WP_123302826.1">
    <property type="nucleotide sequence ID" value="NZ_RKHK01000001.1"/>
</dbReference>
<evidence type="ECO:0000256" key="1">
    <source>
        <dbReference type="SAM" id="Phobius"/>
    </source>
</evidence>
<dbReference type="AlphaFoldDB" id="A0A3N2BAC3"/>
<name>A0A3N2BAC3_9MICO</name>
<comment type="caution">
    <text evidence="2">The sequence shown here is derived from an EMBL/GenBank/DDBJ whole genome shotgun (WGS) entry which is preliminary data.</text>
</comment>
<reference evidence="2 3" key="1">
    <citation type="submission" date="2018-11" db="EMBL/GenBank/DDBJ databases">
        <title>Sequencing the genomes of 1000 actinobacteria strains.</title>
        <authorList>
            <person name="Klenk H.-P."/>
        </authorList>
    </citation>
    <scope>NUCLEOTIDE SEQUENCE [LARGE SCALE GENOMIC DNA]</scope>
    <source>
        <strain evidence="2 3">DSM 11294</strain>
    </source>
</reference>
<feature type="transmembrane region" description="Helical" evidence="1">
    <location>
        <begin position="16"/>
        <end position="37"/>
    </location>
</feature>
<protein>
    <submittedName>
        <fullName evidence="2">Uncharacterized protein</fullName>
    </submittedName>
</protein>
<dbReference type="Proteomes" id="UP000280668">
    <property type="component" value="Unassembled WGS sequence"/>
</dbReference>
<proteinExistence type="predicted"/>
<keyword evidence="1" id="KW-0812">Transmembrane</keyword>
<evidence type="ECO:0000313" key="2">
    <source>
        <dbReference type="EMBL" id="ROR72230.1"/>
    </source>
</evidence>
<feature type="transmembrane region" description="Helical" evidence="1">
    <location>
        <begin position="49"/>
        <end position="72"/>
    </location>
</feature>
<sequence>MGATAGGEAARVERRWGWGSLAPVLVAGGLFVALFRIDNVPVAERIGEAIGLPALVLVVVGLALAIGGWLLGWSYRGRHRLATLAVWLPMPLVALVLLVLLMTAFGS</sequence>
<accession>A0A3N2BAC3</accession>
<dbReference type="EMBL" id="RKHK01000001">
    <property type="protein sequence ID" value="ROR72230.1"/>
    <property type="molecule type" value="Genomic_DNA"/>
</dbReference>
<gene>
    <name evidence="2" type="ORF">EDD31_0579</name>
</gene>